<keyword evidence="1" id="KW-0472">Membrane</keyword>
<dbReference type="Proteomes" id="UP000255467">
    <property type="component" value="Unassembled WGS sequence"/>
</dbReference>
<protein>
    <submittedName>
        <fullName evidence="2">DUF4389 domain-containing protein</fullName>
    </submittedName>
</protein>
<evidence type="ECO:0000313" key="5">
    <source>
        <dbReference type="Proteomes" id="UP000317039"/>
    </source>
</evidence>
<dbReference type="STRING" id="1406858.GCA_000710895_01897"/>
<evidence type="ECO:0000256" key="1">
    <source>
        <dbReference type="SAM" id="Phobius"/>
    </source>
</evidence>
<gene>
    <name evidence="2" type="ORF">FOH10_05400</name>
    <name evidence="3" type="ORF">NCTC1934_05127</name>
</gene>
<dbReference type="GeneID" id="80331828"/>
<dbReference type="RefSeq" id="WP_051038263.1">
    <property type="nucleotide sequence ID" value="NZ_CP041695.1"/>
</dbReference>
<dbReference type="EMBL" id="UGRY01000003">
    <property type="protein sequence ID" value="SUD47803.1"/>
    <property type="molecule type" value="Genomic_DNA"/>
</dbReference>
<keyword evidence="1" id="KW-0812">Transmembrane</keyword>
<organism evidence="3 4">
    <name type="scientific">Nocardia otitidiscaviarum</name>
    <dbReference type="NCBI Taxonomy" id="1823"/>
    <lineage>
        <taxon>Bacteria</taxon>
        <taxon>Bacillati</taxon>
        <taxon>Actinomycetota</taxon>
        <taxon>Actinomycetes</taxon>
        <taxon>Mycobacteriales</taxon>
        <taxon>Nocardiaceae</taxon>
        <taxon>Nocardia</taxon>
    </lineage>
</organism>
<evidence type="ECO:0000313" key="3">
    <source>
        <dbReference type="EMBL" id="SUD47803.1"/>
    </source>
</evidence>
<feature type="transmembrane region" description="Helical" evidence="1">
    <location>
        <begin position="235"/>
        <end position="254"/>
    </location>
</feature>
<evidence type="ECO:0000313" key="4">
    <source>
        <dbReference type="Proteomes" id="UP000255467"/>
    </source>
</evidence>
<dbReference type="InterPro" id="IPR025498">
    <property type="entry name" value="DUF4389"/>
</dbReference>
<evidence type="ECO:0000313" key="2">
    <source>
        <dbReference type="EMBL" id="QDP78259.1"/>
    </source>
</evidence>
<feature type="transmembrane region" description="Helical" evidence="1">
    <location>
        <begin position="131"/>
        <end position="164"/>
    </location>
</feature>
<reference evidence="3 4" key="1">
    <citation type="submission" date="2018-06" db="EMBL/GenBank/DDBJ databases">
        <authorList>
            <consortium name="Pathogen Informatics"/>
            <person name="Doyle S."/>
        </authorList>
    </citation>
    <scope>NUCLEOTIDE SEQUENCE [LARGE SCALE GENOMIC DNA]</scope>
    <source>
        <strain evidence="3 4">NCTC1934</strain>
    </source>
</reference>
<dbReference type="Proteomes" id="UP000317039">
    <property type="component" value="Chromosome"/>
</dbReference>
<keyword evidence="4" id="KW-1185">Reference proteome</keyword>
<proteinExistence type="predicted"/>
<dbReference type="AlphaFoldDB" id="A0A379JIH2"/>
<dbReference type="OrthoDB" id="156718at2"/>
<reference evidence="2 5" key="2">
    <citation type="submission" date="2019-07" db="EMBL/GenBank/DDBJ databases">
        <title>Complete Genome Sequence and Methylome Analysis of Nocardia otitidis-caviarum NEB252.</title>
        <authorList>
            <person name="Fomenkov A."/>
            <person name="Anton B.P."/>
            <person name="Vincze T."/>
            <person name="Roberts R.J."/>
        </authorList>
    </citation>
    <scope>NUCLEOTIDE SEQUENCE [LARGE SCALE GENOMIC DNA]</scope>
    <source>
        <strain evidence="2 5">NEB252</strain>
    </source>
</reference>
<feature type="transmembrane region" description="Helical" evidence="1">
    <location>
        <begin position="48"/>
        <end position="71"/>
    </location>
</feature>
<sequence length="270" mass="29695">MTGPENYPAPETGVPVKEPTVDLDIFPPEQHSRLTVLLRLLLIIPQAIVVWFLGLAAIVVVICGWFGALVLGRLPDWCTEFLRGYFSYTTRVYGYGMLLVDAYPPFAWNPADYPVRVLFHPPTELNRLAVLFRLILAIPILIFASWLTTGWTVIAFFIWLIVLITGRMPQPVFEATAAVIRTQLRTSAYAYLLTPTYLKGPFGDGTQPTDPVLAAAQPPAASPTRPLWVSQGGKILLIVILVLGILASIGQSVAQPSYDDTDTVDTSQAD</sequence>
<accession>A0A379JIH2</accession>
<dbReference type="Pfam" id="PF14333">
    <property type="entry name" value="DUF4389"/>
    <property type="match status" value="2"/>
</dbReference>
<name>A0A379JIH2_9NOCA</name>
<feature type="transmembrane region" description="Helical" evidence="1">
    <location>
        <begin position="92"/>
        <end position="111"/>
    </location>
</feature>
<dbReference type="EMBL" id="CP041695">
    <property type="protein sequence ID" value="QDP78259.1"/>
    <property type="molecule type" value="Genomic_DNA"/>
</dbReference>
<dbReference type="KEGG" id="nod:FOH10_05400"/>
<keyword evidence="1" id="KW-1133">Transmembrane helix</keyword>